<comment type="subcellular location">
    <subcellularLocation>
        <location evidence="1">Cell membrane</location>
        <topology evidence="1">Multi-pass membrane protein</topology>
    </subcellularLocation>
</comment>
<dbReference type="GO" id="GO:0016763">
    <property type="term" value="F:pentosyltransferase activity"/>
    <property type="evidence" value="ECO:0007669"/>
    <property type="project" value="TreeGrafter"/>
</dbReference>
<proteinExistence type="predicted"/>
<dbReference type="PANTHER" id="PTHR33908:SF11">
    <property type="entry name" value="MEMBRANE PROTEIN"/>
    <property type="match status" value="1"/>
</dbReference>
<keyword evidence="5 8" id="KW-0812">Transmembrane</keyword>
<name>A0A317FFG4_9PROT</name>
<feature type="transmembrane region" description="Helical" evidence="8">
    <location>
        <begin position="133"/>
        <end position="151"/>
    </location>
</feature>
<feature type="transmembrane region" description="Helical" evidence="8">
    <location>
        <begin position="203"/>
        <end position="224"/>
    </location>
</feature>
<sequence>MRRSGGRLLPTALLLTAAALLGLAAAANPDRFNPDAVAYLTLARHWREGAWDLATSGYWGPLLPWMVAALLPLTGDLLAAARLAMAASALVFLGGGLALLRATGLPAAAQAVGGLCLMGFALAWSIQIITPDLLVSGLLLAGLAAALRPGWPRRLAGQALAGLLLGLAYYAKAVALPLGLGLLVLCGLWHMVAWRAGWRGAWAALRSGVVMLLVAAPWIGLLSAQYSKPSFGTSGALNLAIAGPSYVAAAGDRFDPHHPAFTSFHAPRGGRVTAWEEPTEMAYVSWTPWADAASLRHFGRLIRYNAELSLRTLRGFDAFGLGLAALLLAPLAAVAGAQPWRMAVLPAAMVAAIYLPVLSNGEPRYLMLAYPLMFAAAAGIAFTLAGEGAWQGLRRALAALLLLVAFLLPLRHDVAVALLGRPNPALLAAREVAAAMQAQDVPGGVASVGELGFAAIFTAFLAERPFLGTEAALPPRERLAALQAGVLLVAPGGAADRALQAEPGAARLLPPGPTVAAWRLR</sequence>
<evidence type="ECO:0000256" key="4">
    <source>
        <dbReference type="ARBA" id="ARBA00022679"/>
    </source>
</evidence>
<feature type="transmembrane region" description="Helical" evidence="8">
    <location>
        <begin position="392"/>
        <end position="410"/>
    </location>
</feature>
<evidence type="ECO:0000256" key="8">
    <source>
        <dbReference type="SAM" id="Phobius"/>
    </source>
</evidence>
<keyword evidence="4" id="KW-0808">Transferase</keyword>
<evidence type="ECO:0000313" key="11">
    <source>
        <dbReference type="Proteomes" id="UP000245765"/>
    </source>
</evidence>
<accession>A0A317FFG4</accession>
<reference evidence="11" key="1">
    <citation type="submission" date="2018-05" db="EMBL/GenBank/DDBJ databases">
        <authorList>
            <person name="Du Z."/>
            <person name="Wang X."/>
        </authorList>
    </citation>
    <scope>NUCLEOTIDE SEQUENCE [LARGE SCALE GENOMIC DNA]</scope>
    <source>
        <strain evidence="11">CQN31</strain>
    </source>
</reference>
<comment type="caution">
    <text evidence="10">The sequence shown here is derived from an EMBL/GenBank/DDBJ whole genome shotgun (WGS) entry which is preliminary data.</text>
</comment>
<feature type="transmembrane region" description="Helical" evidence="8">
    <location>
        <begin position="316"/>
        <end position="334"/>
    </location>
</feature>
<keyword evidence="3" id="KW-0328">Glycosyltransferase</keyword>
<feature type="transmembrane region" description="Helical" evidence="8">
    <location>
        <begin position="365"/>
        <end position="386"/>
    </location>
</feature>
<dbReference type="Proteomes" id="UP000245765">
    <property type="component" value="Unassembled WGS sequence"/>
</dbReference>
<feature type="transmembrane region" description="Helical" evidence="8">
    <location>
        <begin position="163"/>
        <end position="191"/>
    </location>
</feature>
<dbReference type="AlphaFoldDB" id="A0A317FFG4"/>
<evidence type="ECO:0000256" key="3">
    <source>
        <dbReference type="ARBA" id="ARBA00022676"/>
    </source>
</evidence>
<organism evidence="10 11">
    <name type="scientific">Falsiroseomonas bella</name>
    <dbReference type="NCBI Taxonomy" id="2184016"/>
    <lineage>
        <taxon>Bacteria</taxon>
        <taxon>Pseudomonadati</taxon>
        <taxon>Pseudomonadota</taxon>
        <taxon>Alphaproteobacteria</taxon>
        <taxon>Acetobacterales</taxon>
        <taxon>Roseomonadaceae</taxon>
        <taxon>Falsiroseomonas</taxon>
    </lineage>
</organism>
<dbReference type="EMBL" id="QGNA01000003">
    <property type="protein sequence ID" value="PWS36679.1"/>
    <property type="molecule type" value="Genomic_DNA"/>
</dbReference>
<keyword evidence="11" id="KW-1185">Reference proteome</keyword>
<keyword evidence="2" id="KW-1003">Cell membrane</keyword>
<evidence type="ECO:0000256" key="6">
    <source>
        <dbReference type="ARBA" id="ARBA00022989"/>
    </source>
</evidence>
<evidence type="ECO:0008006" key="12">
    <source>
        <dbReference type="Google" id="ProtNLM"/>
    </source>
</evidence>
<evidence type="ECO:0000256" key="9">
    <source>
        <dbReference type="SAM" id="SignalP"/>
    </source>
</evidence>
<gene>
    <name evidence="10" type="ORF">DFH01_16225</name>
</gene>
<dbReference type="GO" id="GO:0005886">
    <property type="term" value="C:plasma membrane"/>
    <property type="evidence" value="ECO:0007669"/>
    <property type="project" value="UniProtKB-SubCell"/>
</dbReference>
<dbReference type="InterPro" id="IPR050297">
    <property type="entry name" value="LipidA_mod_glycosyltrf_83"/>
</dbReference>
<keyword evidence="9" id="KW-0732">Signal</keyword>
<evidence type="ECO:0000256" key="5">
    <source>
        <dbReference type="ARBA" id="ARBA00022692"/>
    </source>
</evidence>
<keyword evidence="7 8" id="KW-0472">Membrane</keyword>
<dbReference type="GO" id="GO:0009103">
    <property type="term" value="P:lipopolysaccharide biosynthetic process"/>
    <property type="evidence" value="ECO:0007669"/>
    <property type="project" value="UniProtKB-ARBA"/>
</dbReference>
<keyword evidence="6 8" id="KW-1133">Transmembrane helix</keyword>
<evidence type="ECO:0000313" key="10">
    <source>
        <dbReference type="EMBL" id="PWS36679.1"/>
    </source>
</evidence>
<feature type="chain" id="PRO_5016310907" description="Glycosyltransferase RgtA/B/C/D-like domain-containing protein" evidence="9">
    <location>
        <begin position="27"/>
        <end position="521"/>
    </location>
</feature>
<dbReference type="OrthoDB" id="621678at2"/>
<protein>
    <recommendedName>
        <fullName evidence="12">Glycosyltransferase RgtA/B/C/D-like domain-containing protein</fullName>
    </recommendedName>
</protein>
<dbReference type="PANTHER" id="PTHR33908">
    <property type="entry name" value="MANNOSYLTRANSFERASE YKCB-RELATED"/>
    <property type="match status" value="1"/>
</dbReference>
<dbReference type="RefSeq" id="WP_109871472.1">
    <property type="nucleotide sequence ID" value="NZ_QGNA01000003.1"/>
</dbReference>
<feature type="signal peptide" evidence="9">
    <location>
        <begin position="1"/>
        <end position="26"/>
    </location>
</feature>
<feature type="transmembrane region" description="Helical" evidence="8">
    <location>
        <begin position="79"/>
        <end position="100"/>
    </location>
</feature>
<evidence type="ECO:0000256" key="1">
    <source>
        <dbReference type="ARBA" id="ARBA00004651"/>
    </source>
</evidence>
<feature type="transmembrane region" description="Helical" evidence="8">
    <location>
        <begin position="107"/>
        <end position="127"/>
    </location>
</feature>
<evidence type="ECO:0000256" key="7">
    <source>
        <dbReference type="ARBA" id="ARBA00023136"/>
    </source>
</evidence>
<evidence type="ECO:0000256" key="2">
    <source>
        <dbReference type="ARBA" id="ARBA00022475"/>
    </source>
</evidence>
<feature type="transmembrane region" description="Helical" evidence="8">
    <location>
        <begin position="340"/>
        <end position="358"/>
    </location>
</feature>